<organism evidence="3 4">
    <name type="scientific">Thioclava kandeliae</name>
    <dbReference type="NCBI Taxonomy" id="3070818"/>
    <lineage>
        <taxon>Bacteria</taxon>
        <taxon>Pseudomonadati</taxon>
        <taxon>Pseudomonadota</taxon>
        <taxon>Alphaproteobacteria</taxon>
        <taxon>Rhodobacterales</taxon>
        <taxon>Paracoccaceae</taxon>
        <taxon>Thioclava</taxon>
    </lineage>
</organism>
<dbReference type="PANTHER" id="PTHR35535:SF1">
    <property type="entry name" value="HEAT SHOCK PROTEIN HSLJ"/>
    <property type="match status" value="1"/>
</dbReference>
<evidence type="ECO:0000256" key="1">
    <source>
        <dbReference type="SAM" id="SignalP"/>
    </source>
</evidence>
<evidence type="ECO:0000313" key="3">
    <source>
        <dbReference type="EMBL" id="MER5171971.1"/>
    </source>
</evidence>
<keyword evidence="1" id="KW-0732">Signal</keyword>
<sequence length="137" mass="14092">MRPVLTALLLLPLAACQSTPAADPLAPLVVGETWQITQIGGSPVPESADVTLLRAETGQIAGRSGCNRYSAPVEARAGKLHIGALVGTRMMCPAPQMQIEQAFHTALGRVDGVLPTADGIALQADGETVMTAVRPAG</sequence>
<dbReference type="InterPro" id="IPR038670">
    <property type="entry name" value="HslJ-like_sf"/>
</dbReference>
<dbReference type="Proteomes" id="UP001438953">
    <property type="component" value="Unassembled WGS sequence"/>
</dbReference>
<feature type="domain" description="DUF306" evidence="2">
    <location>
        <begin position="30"/>
        <end position="131"/>
    </location>
</feature>
<comment type="caution">
    <text evidence="3">The sequence shown here is derived from an EMBL/GenBank/DDBJ whole genome shotgun (WGS) entry which is preliminary data.</text>
</comment>
<reference evidence="3 4" key="1">
    <citation type="submission" date="2024-06" db="EMBL/GenBank/DDBJ databases">
        <title>Thioclava kandeliae sp. nov. from a rhizosphere soil sample of Kandelia candel in a mangrove.</title>
        <authorList>
            <person name="Mu T."/>
        </authorList>
    </citation>
    <scope>NUCLEOTIDE SEQUENCE [LARGE SCALE GENOMIC DNA]</scope>
    <source>
        <strain evidence="3 4">CPCC 100088</strain>
    </source>
</reference>
<name>A0ABV1SGD3_9RHOB</name>
<proteinExistence type="predicted"/>
<dbReference type="InterPro" id="IPR053147">
    <property type="entry name" value="Hsp_HslJ-like"/>
</dbReference>
<dbReference type="RefSeq" id="WP_350936597.1">
    <property type="nucleotide sequence ID" value="NZ_JAYWLC010000006.1"/>
</dbReference>
<feature type="chain" id="PRO_5047458008" evidence="1">
    <location>
        <begin position="22"/>
        <end position="137"/>
    </location>
</feature>
<dbReference type="InterPro" id="IPR005184">
    <property type="entry name" value="DUF306_Meta_HslJ"/>
</dbReference>
<protein>
    <submittedName>
        <fullName evidence="3">META domain-containing protein</fullName>
    </submittedName>
</protein>
<dbReference type="PANTHER" id="PTHR35535">
    <property type="entry name" value="HEAT SHOCK PROTEIN HSLJ"/>
    <property type="match status" value="1"/>
</dbReference>
<feature type="signal peptide" evidence="1">
    <location>
        <begin position="1"/>
        <end position="21"/>
    </location>
</feature>
<gene>
    <name evidence="3" type="ORF">VSX56_09295</name>
</gene>
<dbReference type="EMBL" id="JAYWLC010000006">
    <property type="protein sequence ID" value="MER5171971.1"/>
    <property type="molecule type" value="Genomic_DNA"/>
</dbReference>
<evidence type="ECO:0000259" key="2">
    <source>
        <dbReference type="Pfam" id="PF03724"/>
    </source>
</evidence>
<dbReference type="Gene3D" id="2.40.128.270">
    <property type="match status" value="1"/>
</dbReference>
<dbReference type="Pfam" id="PF03724">
    <property type="entry name" value="META"/>
    <property type="match status" value="1"/>
</dbReference>
<evidence type="ECO:0000313" key="4">
    <source>
        <dbReference type="Proteomes" id="UP001438953"/>
    </source>
</evidence>
<keyword evidence="4" id="KW-1185">Reference proteome</keyword>
<accession>A0ABV1SGD3</accession>